<keyword evidence="1 5" id="KW-0597">Phosphoprotein</keyword>
<dbReference type="InterPro" id="IPR000792">
    <property type="entry name" value="Tscrpt_reg_LuxR_C"/>
</dbReference>
<protein>
    <submittedName>
        <fullName evidence="8">Response regulator transcription factor</fullName>
    </submittedName>
</protein>
<dbReference type="GO" id="GO:0000160">
    <property type="term" value="P:phosphorelay signal transduction system"/>
    <property type="evidence" value="ECO:0007669"/>
    <property type="project" value="InterPro"/>
</dbReference>
<evidence type="ECO:0000313" key="8">
    <source>
        <dbReference type="EMBL" id="MDI6451560.1"/>
    </source>
</evidence>
<dbReference type="PRINTS" id="PR00038">
    <property type="entry name" value="HTHLUXR"/>
</dbReference>
<dbReference type="GO" id="GO:0003677">
    <property type="term" value="F:DNA binding"/>
    <property type="evidence" value="ECO:0007669"/>
    <property type="project" value="UniProtKB-KW"/>
</dbReference>
<evidence type="ECO:0000259" key="7">
    <source>
        <dbReference type="PROSITE" id="PS50110"/>
    </source>
</evidence>
<dbReference type="InterPro" id="IPR039420">
    <property type="entry name" value="WalR-like"/>
</dbReference>
<gene>
    <name evidence="8" type="ORF">QJ522_21035</name>
</gene>
<dbReference type="SMART" id="SM00421">
    <property type="entry name" value="HTH_LUXR"/>
    <property type="match status" value="1"/>
</dbReference>
<organism evidence="8 9">
    <name type="scientific">Anaerobaca lacustris</name>
    <dbReference type="NCBI Taxonomy" id="3044600"/>
    <lineage>
        <taxon>Bacteria</taxon>
        <taxon>Pseudomonadati</taxon>
        <taxon>Planctomycetota</taxon>
        <taxon>Phycisphaerae</taxon>
        <taxon>Sedimentisphaerales</taxon>
        <taxon>Anaerobacaceae</taxon>
        <taxon>Anaerobaca</taxon>
    </lineage>
</organism>
<dbReference type="Proteomes" id="UP001431776">
    <property type="component" value="Unassembled WGS sequence"/>
</dbReference>
<dbReference type="InterPro" id="IPR016032">
    <property type="entry name" value="Sig_transdc_resp-reg_C-effctor"/>
</dbReference>
<keyword evidence="2" id="KW-0805">Transcription regulation</keyword>
<feature type="domain" description="Response regulatory" evidence="7">
    <location>
        <begin position="5"/>
        <end position="121"/>
    </location>
</feature>
<feature type="modified residue" description="4-aspartylphosphate" evidence="5">
    <location>
        <position position="56"/>
    </location>
</feature>
<dbReference type="Pfam" id="PF00072">
    <property type="entry name" value="Response_reg"/>
    <property type="match status" value="1"/>
</dbReference>
<dbReference type="PROSITE" id="PS50110">
    <property type="entry name" value="RESPONSE_REGULATORY"/>
    <property type="match status" value="1"/>
</dbReference>
<dbReference type="GO" id="GO:0006355">
    <property type="term" value="P:regulation of DNA-templated transcription"/>
    <property type="evidence" value="ECO:0007669"/>
    <property type="project" value="InterPro"/>
</dbReference>
<evidence type="ECO:0000256" key="4">
    <source>
        <dbReference type="ARBA" id="ARBA00023163"/>
    </source>
</evidence>
<evidence type="ECO:0000313" key="9">
    <source>
        <dbReference type="Proteomes" id="UP001431776"/>
    </source>
</evidence>
<dbReference type="RefSeq" id="WP_349246970.1">
    <property type="nucleotide sequence ID" value="NZ_JASCXX010000040.1"/>
</dbReference>
<keyword evidence="3" id="KW-0238">DNA-binding</keyword>
<dbReference type="PROSITE" id="PS50043">
    <property type="entry name" value="HTH_LUXR_2"/>
    <property type="match status" value="1"/>
</dbReference>
<feature type="domain" description="HTH luxR-type" evidence="6">
    <location>
        <begin position="145"/>
        <end position="210"/>
    </location>
</feature>
<dbReference type="InterPro" id="IPR001789">
    <property type="entry name" value="Sig_transdc_resp-reg_receiver"/>
</dbReference>
<evidence type="ECO:0000256" key="1">
    <source>
        <dbReference type="ARBA" id="ARBA00022553"/>
    </source>
</evidence>
<dbReference type="SUPFAM" id="SSF52172">
    <property type="entry name" value="CheY-like"/>
    <property type="match status" value="1"/>
</dbReference>
<comment type="caution">
    <text evidence="8">The sequence shown here is derived from an EMBL/GenBank/DDBJ whole genome shotgun (WGS) entry which is preliminary data.</text>
</comment>
<dbReference type="InterPro" id="IPR058245">
    <property type="entry name" value="NreC/VraR/RcsB-like_REC"/>
</dbReference>
<sequence>MMTVRILLVDDHQVLREGLRSLLEQQPNMEVVGEAGDGMTALRLVRELEPDLVIMDVNMDGMDGIDATRMIHREHPATKVLALSMFLRKTFVSEMFKSGAAGYLLKDNAFSEIVEAIRTILGGEKYVCAKVAALLVDEYVQEGQESAGKQRLTKREMEVIRMLADGKTSKEIALITETSVKTVDACRRRIMQKLTINSVAELVKYAIREGLTTVDQ</sequence>
<dbReference type="EMBL" id="JASCXX010000040">
    <property type="protein sequence ID" value="MDI6451560.1"/>
    <property type="molecule type" value="Genomic_DNA"/>
</dbReference>
<dbReference type="Pfam" id="PF00196">
    <property type="entry name" value="GerE"/>
    <property type="match status" value="1"/>
</dbReference>
<keyword evidence="4" id="KW-0804">Transcription</keyword>
<dbReference type="PANTHER" id="PTHR43214:SF41">
    <property type="entry name" value="NITRATE_NITRITE RESPONSE REGULATOR PROTEIN NARP"/>
    <property type="match status" value="1"/>
</dbReference>
<keyword evidence="9" id="KW-1185">Reference proteome</keyword>
<dbReference type="CDD" id="cd17535">
    <property type="entry name" value="REC_NarL-like"/>
    <property type="match status" value="1"/>
</dbReference>
<dbReference type="Gene3D" id="3.40.50.2300">
    <property type="match status" value="1"/>
</dbReference>
<evidence type="ECO:0000256" key="3">
    <source>
        <dbReference type="ARBA" id="ARBA00023125"/>
    </source>
</evidence>
<dbReference type="InterPro" id="IPR011006">
    <property type="entry name" value="CheY-like_superfamily"/>
</dbReference>
<dbReference type="PANTHER" id="PTHR43214">
    <property type="entry name" value="TWO-COMPONENT RESPONSE REGULATOR"/>
    <property type="match status" value="1"/>
</dbReference>
<evidence type="ECO:0000259" key="6">
    <source>
        <dbReference type="PROSITE" id="PS50043"/>
    </source>
</evidence>
<evidence type="ECO:0000256" key="2">
    <source>
        <dbReference type="ARBA" id="ARBA00023015"/>
    </source>
</evidence>
<proteinExistence type="predicted"/>
<dbReference type="AlphaFoldDB" id="A0AAW6U0Z1"/>
<accession>A0AAW6U0Z1</accession>
<dbReference type="CDD" id="cd06170">
    <property type="entry name" value="LuxR_C_like"/>
    <property type="match status" value="1"/>
</dbReference>
<evidence type="ECO:0000256" key="5">
    <source>
        <dbReference type="PROSITE-ProRule" id="PRU00169"/>
    </source>
</evidence>
<reference evidence="8" key="1">
    <citation type="submission" date="2023-05" db="EMBL/GenBank/DDBJ databases">
        <title>Anaerotaeda fermentans gen. nov., sp. nov., a novel anaerobic planctomycete of the new family within the order Sedimentisphaerales isolated from Taman Peninsula, Russia.</title>
        <authorList>
            <person name="Khomyakova M.A."/>
            <person name="Merkel A.Y."/>
            <person name="Slobodkin A.I."/>
        </authorList>
    </citation>
    <scope>NUCLEOTIDE SEQUENCE</scope>
    <source>
        <strain evidence="8">M17dextr</strain>
    </source>
</reference>
<dbReference type="SUPFAM" id="SSF46894">
    <property type="entry name" value="C-terminal effector domain of the bipartite response regulators"/>
    <property type="match status" value="1"/>
</dbReference>
<name>A0AAW6U0Z1_9BACT</name>
<dbReference type="SMART" id="SM00448">
    <property type="entry name" value="REC"/>
    <property type="match status" value="1"/>
</dbReference>